<dbReference type="Gene3D" id="3.80.10.10">
    <property type="entry name" value="Ribonuclease Inhibitor"/>
    <property type="match status" value="1"/>
</dbReference>
<reference evidence="1" key="1">
    <citation type="submission" date="2020-05" db="EMBL/GenBank/DDBJ databases">
        <title>Mycena genomes resolve the evolution of fungal bioluminescence.</title>
        <authorList>
            <person name="Tsai I.J."/>
        </authorList>
    </citation>
    <scope>NUCLEOTIDE SEQUENCE</scope>
    <source>
        <strain evidence="1">110903Hualien_Pintung</strain>
    </source>
</reference>
<evidence type="ECO:0000313" key="2">
    <source>
        <dbReference type="Proteomes" id="UP000613580"/>
    </source>
</evidence>
<dbReference type="AlphaFoldDB" id="A0A8H6TKY5"/>
<accession>A0A8H6TKY5</accession>
<dbReference type="OrthoDB" id="2745898at2759"/>
<name>A0A8H6TKY5_MYCCL</name>
<evidence type="ECO:0000313" key="1">
    <source>
        <dbReference type="EMBL" id="KAF7319161.1"/>
    </source>
</evidence>
<comment type="caution">
    <text evidence="1">The sequence shown here is derived from an EMBL/GenBank/DDBJ whole genome shotgun (WGS) entry which is preliminary data.</text>
</comment>
<dbReference type="SUPFAM" id="SSF52047">
    <property type="entry name" value="RNI-like"/>
    <property type="match status" value="1"/>
</dbReference>
<keyword evidence="2" id="KW-1185">Reference proteome</keyword>
<gene>
    <name evidence="1" type="ORF">HMN09_00252600</name>
</gene>
<organism evidence="1 2">
    <name type="scientific">Mycena chlorophos</name>
    <name type="common">Agaric fungus</name>
    <name type="synonym">Agaricus chlorophos</name>
    <dbReference type="NCBI Taxonomy" id="658473"/>
    <lineage>
        <taxon>Eukaryota</taxon>
        <taxon>Fungi</taxon>
        <taxon>Dikarya</taxon>
        <taxon>Basidiomycota</taxon>
        <taxon>Agaricomycotina</taxon>
        <taxon>Agaricomycetes</taxon>
        <taxon>Agaricomycetidae</taxon>
        <taxon>Agaricales</taxon>
        <taxon>Marasmiineae</taxon>
        <taxon>Mycenaceae</taxon>
        <taxon>Mycena</taxon>
    </lineage>
</organism>
<dbReference type="EMBL" id="JACAZE010000003">
    <property type="protein sequence ID" value="KAF7319161.1"/>
    <property type="molecule type" value="Genomic_DNA"/>
</dbReference>
<proteinExistence type="predicted"/>
<sequence>MSVDSSESRHLPQELIDAIVDSVADPRQDGGIHEETLRACSLAGRAFVRPCQQRLFSSLKLYTAHNSFCARGTEASVIQTSLQLAQVLRDSPHLAPYVRQVSVAYPKSISVLYEPEYLQALADVFQHLSGLETLALQPRPINGHEIRTSSPIPQDLVAPVLLSPSCENLRRLELTRIRLTNIAEIEDILGVANQLKELVLRDIRIYEDDERVSSRETTRYRRPPPLEYLELRVVPSYFYQEALEAFVDRSRITNLRSICIDEYDDLILRSNASTLEEICMIRQHGQDVHLVGTGLLDALSGPVLRSLHLKLTRDLTNLPTNIQHIRNLTNTRAAFGANKSIFINLQDESLLSQLLSDIDDLFGGAHIHPGPKRVVMQLAFRGRIQEVRGWMPSLDARGVLEVMELTDARFAAETRQYRCTECYEFEA</sequence>
<dbReference type="InterPro" id="IPR032675">
    <property type="entry name" value="LRR_dom_sf"/>
</dbReference>
<dbReference type="Proteomes" id="UP000613580">
    <property type="component" value="Unassembled WGS sequence"/>
</dbReference>
<protein>
    <submittedName>
        <fullName evidence="1">Uncharacterized protein</fullName>
    </submittedName>
</protein>